<feature type="domain" description="D-isomer specific 2-hydroxyacid dehydrogenase catalytic" evidence="4">
    <location>
        <begin position="58"/>
        <end position="328"/>
    </location>
</feature>
<evidence type="ECO:0000259" key="4">
    <source>
        <dbReference type="Pfam" id="PF00389"/>
    </source>
</evidence>
<gene>
    <name evidence="6" type="ORF">H0A72_15700</name>
</gene>
<evidence type="ECO:0000313" key="7">
    <source>
        <dbReference type="Proteomes" id="UP000559809"/>
    </source>
</evidence>
<accession>A0A853G1L6</accession>
<dbReference type="GO" id="GO:0016616">
    <property type="term" value="F:oxidoreductase activity, acting on the CH-OH group of donors, NAD or NADP as acceptor"/>
    <property type="evidence" value="ECO:0007669"/>
    <property type="project" value="InterPro"/>
</dbReference>
<dbReference type="EMBL" id="JACCEM010000008">
    <property type="protein sequence ID" value="NYT50763.1"/>
    <property type="molecule type" value="Genomic_DNA"/>
</dbReference>
<dbReference type="PANTHER" id="PTHR43333:SF1">
    <property type="entry name" value="D-ISOMER SPECIFIC 2-HYDROXYACID DEHYDROGENASE NAD-BINDING DOMAIN-CONTAINING PROTEIN"/>
    <property type="match status" value="1"/>
</dbReference>
<proteinExistence type="inferred from homology"/>
<dbReference type="Pfam" id="PF02826">
    <property type="entry name" value="2-Hacid_dh_C"/>
    <property type="match status" value="1"/>
</dbReference>
<protein>
    <submittedName>
        <fullName evidence="6">D-2-hydroxyacid dehydrogenase</fullName>
    </submittedName>
</protein>
<comment type="caution">
    <text evidence="6">The sequence shown here is derived from an EMBL/GenBank/DDBJ whole genome shotgun (WGS) entry which is preliminary data.</text>
</comment>
<dbReference type="SUPFAM" id="SSF51735">
    <property type="entry name" value="NAD(P)-binding Rossmann-fold domains"/>
    <property type="match status" value="1"/>
</dbReference>
<dbReference type="InterPro" id="IPR006140">
    <property type="entry name" value="D-isomer_DH_NAD-bd"/>
</dbReference>
<dbReference type="InterPro" id="IPR036291">
    <property type="entry name" value="NAD(P)-bd_dom_sf"/>
</dbReference>
<evidence type="ECO:0000256" key="2">
    <source>
        <dbReference type="ARBA" id="ARBA00023027"/>
    </source>
</evidence>
<evidence type="ECO:0000259" key="5">
    <source>
        <dbReference type="Pfam" id="PF02826"/>
    </source>
</evidence>
<dbReference type="SUPFAM" id="SSF52283">
    <property type="entry name" value="Formate/glycerate dehydrogenase catalytic domain-like"/>
    <property type="match status" value="1"/>
</dbReference>
<comment type="similarity">
    <text evidence="3">Belongs to the D-isomer specific 2-hydroxyacid dehydrogenase family.</text>
</comment>
<dbReference type="Proteomes" id="UP000559809">
    <property type="component" value="Unassembled WGS sequence"/>
</dbReference>
<sequence>MHILLTREFAREYGQRALSIAPANSQLIYLDPTQEALPAELGEADIAYLSLDLMGGQDAAGAHPRLRVFSRAIEHAPRLRWLHTQAAGADRPVLQNALRRGVTITTSSGVTSETVAHTAIAGMLALARGVPDWVSAQSRKTWRTPPRAQWPRDINGGKALVVGTGPIGQAIARILRAMAMHVTGVRRSRDLLPGFDRMLDFDQSGSALPGVDWIFLACPLTERTFGLVDRDFLAKLAPHACLINVARGEVVVDDAVQSALRSGSLGGYYSDVFKDEPLAATSGWWDTPRTLISPHLAALSRGYGARAANAFFENLERYVQGEPLRNVVAAPPAPGSEKPL</sequence>
<dbReference type="GO" id="GO:0051287">
    <property type="term" value="F:NAD binding"/>
    <property type="evidence" value="ECO:0007669"/>
    <property type="project" value="InterPro"/>
</dbReference>
<dbReference type="RefSeq" id="WP_180157022.1">
    <property type="nucleotide sequence ID" value="NZ_JACCEM010000008.1"/>
</dbReference>
<reference evidence="6 7" key="1">
    <citation type="submission" date="2020-07" db="EMBL/GenBank/DDBJ databases">
        <title>Taxonomic revisions and descriptions of new bacterial species based on genomic comparisons in the high-G+C-content subgroup of the family Alcaligenaceae.</title>
        <authorList>
            <person name="Szabo A."/>
            <person name="Felfoldi T."/>
        </authorList>
    </citation>
    <scope>NUCLEOTIDE SEQUENCE [LARGE SCALE GENOMIC DNA]</scope>
    <source>
        <strain evidence="6 7">LMG 24012</strain>
    </source>
</reference>
<keyword evidence="1 3" id="KW-0560">Oxidoreductase</keyword>
<organism evidence="6 7">
    <name type="scientific">Parapusillimonas granuli</name>
    <dbReference type="NCBI Taxonomy" id="380911"/>
    <lineage>
        <taxon>Bacteria</taxon>
        <taxon>Pseudomonadati</taxon>
        <taxon>Pseudomonadota</taxon>
        <taxon>Betaproteobacteria</taxon>
        <taxon>Burkholderiales</taxon>
        <taxon>Alcaligenaceae</taxon>
        <taxon>Parapusillimonas</taxon>
    </lineage>
</organism>
<dbReference type="InterPro" id="IPR006139">
    <property type="entry name" value="D-isomer_2_OHA_DH_cat_dom"/>
</dbReference>
<feature type="domain" description="D-isomer specific 2-hydroxyacid dehydrogenase NAD-binding" evidence="5">
    <location>
        <begin position="121"/>
        <end position="297"/>
    </location>
</feature>
<dbReference type="AlphaFoldDB" id="A0A853G1L6"/>
<keyword evidence="2" id="KW-0520">NAD</keyword>
<dbReference type="CDD" id="cd05300">
    <property type="entry name" value="2-Hacid_dh_1"/>
    <property type="match status" value="1"/>
</dbReference>
<dbReference type="PANTHER" id="PTHR43333">
    <property type="entry name" value="2-HACID_DH_C DOMAIN-CONTAINING PROTEIN"/>
    <property type="match status" value="1"/>
</dbReference>
<evidence type="ECO:0000256" key="1">
    <source>
        <dbReference type="ARBA" id="ARBA00023002"/>
    </source>
</evidence>
<keyword evidence="7" id="KW-1185">Reference proteome</keyword>
<dbReference type="Gene3D" id="3.40.50.720">
    <property type="entry name" value="NAD(P)-binding Rossmann-like Domain"/>
    <property type="match status" value="2"/>
</dbReference>
<evidence type="ECO:0000313" key="6">
    <source>
        <dbReference type="EMBL" id="NYT50763.1"/>
    </source>
</evidence>
<name>A0A853G1L6_9BURK</name>
<dbReference type="Pfam" id="PF00389">
    <property type="entry name" value="2-Hacid_dh"/>
    <property type="match status" value="1"/>
</dbReference>
<evidence type="ECO:0000256" key="3">
    <source>
        <dbReference type="RuleBase" id="RU003719"/>
    </source>
</evidence>